<proteinExistence type="inferred from homology"/>
<dbReference type="InterPro" id="IPR044021">
    <property type="entry name" value="CrtO"/>
</dbReference>
<evidence type="ECO:0000256" key="1">
    <source>
        <dbReference type="ARBA" id="ARBA00004162"/>
    </source>
</evidence>
<evidence type="ECO:0000256" key="11">
    <source>
        <dbReference type="ARBA" id="ARBA00023667"/>
    </source>
</evidence>
<feature type="transmembrane region" description="Helical" evidence="13">
    <location>
        <begin position="6"/>
        <end position="27"/>
    </location>
</feature>
<evidence type="ECO:0000256" key="10">
    <source>
        <dbReference type="ARBA" id="ARBA00023603"/>
    </source>
</evidence>
<comment type="function">
    <text evidence="12">Catalyzes the acylation of glycosyl-4,4'-diaponeurosporenoate, i.e. the esterification of glucose at the C6'' position with the carboxyl group of the C(15) fatty acid 12-methyltetradecanoic acid, to yield staphyloxanthin. This is the last step in the biosynthesis of this orange pigment, present in most staphylococci strains.</text>
</comment>
<evidence type="ECO:0000256" key="7">
    <source>
        <dbReference type="ARBA" id="ARBA00023136"/>
    </source>
</evidence>
<keyword evidence="6 13" id="KW-1133">Transmembrane helix</keyword>
<keyword evidence="7 13" id="KW-0472">Membrane</keyword>
<dbReference type="Pfam" id="PF18927">
    <property type="entry name" value="CrtO"/>
    <property type="match status" value="1"/>
</dbReference>
<evidence type="ECO:0000256" key="2">
    <source>
        <dbReference type="ARBA" id="ARBA00022475"/>
    </source>
</evidence>
<dbReference type="RefSeq" id="WP_264135901.1">
    <property type="nucleotide sequence ID" value="NZ_JAOYOD010000001.1"/>
</dbReference>
<dbReference type="Proteomes" id="UP001300692">
    <property type="component" value="Unassembled WGS sequence"/>
</dbReference>
<dbReference type="EMBL" id="JAOYOD010000001">
    <property type="protein sequence ID" value="MCV9385105.1"/>
    <property type="molecule type" value="Genomic_DNA"/>
</dbReference>
<sequence length="154" mass="17982">MTLNHLIFSISICFISWIVGLILNAIAMKLPQYQRLAHFNFVESKRLNRYMGIGVFKWIVKNTPFKFFNQKLKATAKLNLDQLNDLRKEMTTAEIGHLIGFVFVAGFAVYQLFLMHWVSTFSIMLANTLLNLYPSLLQQENKRRIDRLIKVVAR</sequence>
<organism evidence="14 15">
    <name type="scientific">Reichenbachiella ulvae</name>
    <dbReference type="NCBI Taxonomy" id="2980104"/>
    <lineage>
        <taxon>Bacteria</taxon>
        <taxon>Pseudomonadati</taxon>
        <taxon>Bacteroidota</taxon>
        <taxon>Cytophagia</taxon>
        <taxon>Cytophagales</taxon>
        <taxon>Reichenbachiellaceae</taxon>
        <taxon>Reichenbachiella</taxon>
    </lineage>
</organism>
<keyword evidence="8" id="KW-0012">Acyltransferase</keyword>
<keyword evidence="5" id="KW-0732">Signal</keyword>
<evidence type="ECO:0000256" key="4">
    <source>
        <dbReference type="ARBA" id="ARBA00022692"/>
    </source>
</evidence>
<evidence type="ECO:0000256" key="6">
    <source>
        <dbReference type="ARBA" id="ARBA00022989"/>
    </source>
</evidence>
<evidence type="ECO:0000256" key="13">
    <source>
        <dbReference type="SAM" id="Phobius"/>
    </source>
</evidence>
<evidence type="ECO:0000256" key="5">
    <source>
        <dbReference type="ARBA" id="ARBA00022729"/>
    </source>
</evidence>
<accession>A0ABT3CN31</accession>
<name>A0ABT3CN31_9BACT</name>
<comment type="caution">
    <text evidence="14">The sequence shown here is derived from an EMBL/GenBank/DDBJ whole genome shotgun (WGS) entry which is preliminary data.</text>
</comment>
<comment type="pathway">
    <text evidence="9">Carotenoid biosynthesis; staphyloxanthin biosynthesis; staphyloxanthin from farnesyl diphosphate: step 5/5.</text>
</comment>
<keyword evidence="15" id="KW-1185">Reference proteome</keyword>
<gene>
    <name evidence="14" type="ORF">N7U62_00440</name>
</gene>
<keyword evidence="3" id="KW-0808">Transferase</keyword>
<feature type="transmembrane region" description="Helical" evidence="13">
    <location>
        <begin position="95"/>
        <end position="113"/>
    </location>
</feature>
<comment type="similarity">
    <text evidence="10">Belongs to the acyltransferase CrtO family.</text>
</comment>
<evidence type="ECO:0000256" key="3">
    <source>
        <dbReference type="ARBA" id="ARBA00022679"/>
    </source>
</evidence>
<keyword evidence="4 13" id="KW-0812">Transmembrane</keyword>
<reference evidence="14 15" key="1">
    <citation type="submission" date="2022-10" db="EMBL/GenBank/DDBJ databases">
        <title>Comparative genomics and taxonomic characterization of three novel marine species of genus Reichenbachiella exhibiting antioxidant and polysaccharide degradation activities.</title>
        <authorList>
            <person name="Muhammad N."/>
            <person name="Lee Y.-J."/>
            <person name="Ko J."/>
            <person name="Kim S.-G."/>
        </authorList>
    </citation>
    <scope>NUCLEOTIDE SEQUENCE [LARGE SCALE GENOMIC DNA]</scope>
    <source>
        <strain evidence="14 15">ABR2-5</strain>
    </source>
</reference>
<evidence type="ECO:0000256" key="12">
    <source>
        <dbReference type="ARBA" id="ARBA00025324"/>
    </source>
</evidence>
<feature type="transmembrane region" description="Helical" evidence="13">
    <location>
        <begin position="119"/>
        <end position="137"/>
    </location>
</feature>
<comment type="subcellular location">
    <subcellularLocation>
        <location evidence="1">Cell membrane</location>
        <topology evidence="1">Single-pass membrane protein</topology>
    </subcellularLocation>
</comment>
<protein>
    <recommendedName>
        <fullName evidence="11">Glycosyl-4,4'-diaponeurosporenoate acyltransferase</fullName>
    </recommendedName>
</protein>
<evidence type="ECO:0000256" key="8">
    <source>
        <dbReference type="ARBA" id="ARBA00023315"/>
    </source>
</evidence>
<evidence type="ECO:0000256" key="9">
    <source>
        <dbReference type="ARBA" id="ARBA00023588"/>
    </source>
</evidence>
<evidence type="ECO:0000313" key="14">
    <source>
        <dbReference type="EMBL" id="MCV9385105.1"/>
    </source>
</evidence>
<keyword evidence="2" id="KW-1003">Cell membrane</keyword>
<evidence type="ECO:0000313" key="15">
    <source>
        <dbReference type="Proteomes" id="UP001300692"/>
    </source>
</evidence>